<sequence length="92" mass="10103">MKFALIGAAALVTAASVTPALAQGVIEDPGYCAQFYPNANCQNLGPGNPYTEGGYYRNNWHNGNASIDHHRQRHHQTHRRQGGCFQPPNVTR</sequence>
<dbReference type="EMBL" id="LLXX01000141">
    <property type="protein sequence ID" value="KRR03385.1"/>
    <property type="molecule type" value="Genomic_DNA"/>
</dbReference>
<feature type="region of interest" description="Disordered" evidence="1">
    <location>
        <begin position="64"/>
        <end position="92"/>
    </location>
</feature>
<evidence type="ECO:0000313" key="4">
    <source>
        <dbReference type="Proteomes" id="UP000051913"/>
    </source>
</evidence>
<keyword evidence="2" id="KW-0732">Signal</keyword>
<protein>
    <submittedName>
        <fullName evidence="3">Uncharacterized protein</fullName>
    </submittedName>
</protein>
<feature type="chain" id="PRO_5006442717" evidence="2">
    <location>
        <begin position="23"/>
        <end position="92"/>
    </location>
</feature>
<proteinExistence type="predicted"/>
<dbReference type="RefSeq" id="WP_057852729.1">
    <property type="nucleotide sequence ID" value="NZ_LLXX01000141.1"/>
</dbReference>
<feature type="signal peptide" evidence="2">
    <location>
        <begin position="1"/>
        <end position="22"/>
    </location>
</feature>
<feature type="compositionally biased region" description="Basic residues" evidence="1">
    <location>
        <begin position="70"/>
        <end position="81"/>
    </location>
</feature>
<evidence type="ECO:0000313" key="3">
    <source>
        <dbReference type="EMBL" id="KRR03385.1"/>
    </source>
</evidence>
<gene>
    <name evidence="3" type="ORF">CP49_10180</name>
</gene>
<name>A0A0R3L612_9BRAD</name>
<keyword evidence="4" id="KW-1185">Reference proteome</keyword>
<evidence type="ECO:0000256" key="2">
    <source>
        <dbReference type="SAM" id="SignalP"/>
    </source>
</evidence>
<dbReference type="Proteomes" id="UP000051913">
    <property type="component" value="Unassembled WGS sequence"/>
</dbReference>
<comment type="caution">
    <text evidence="3">The sequence shown here is derived from an EMBL/GenBank/DDBJ whole genome shotgun (WGS) entry which is preliminary data.</text>
</comment>
<evidence type="ECO:0000256" key="1">
    <source>
        <dbReference type="SAM" id="MobiDB-lite"/>
    </source>
</evidence>
<reference evidence="3 4" key="1">
    <citation type="submission" date="2014-03" db="EMBL/GenBank/DDBJ databases">
        <title>Bradyrhizobium valentinum sp. nov., isolated from effective nodules of Lupinus mariae-josephae, a lupine endemic of basic-lime soils in Eastern Spain.</title>
        <authorList>
            <person name="Duran D."/>
            <person name="Rey L."/>
            <person name="Navarro A."/>
            <person name="Busquets A."/>
            <person name="Imperial J."/>
            <person name="Ruiz-Argueso T."/>
        </authorList>
    </citation>
    <scope>NUCLEOTIDE SEQUENCE [LARGE SCALE GENOMIC DNA]</scope>
    <source>
        <strain evidence="3 4">LmjM3</strain>
    </source>
</reference>
<dbReference type="AlphaFoldDB" id="A0A0R3L612"/>
<organism evidence="3 4">
    <name type="scientific">Bradyrhizobium valentinum</name>
    <dbReference type="NCBI Taxonomy" id="1518501"/>
    <lineage>
        <taxon>Bacteria</taxon>
        <taxon>Pseudomonadati</taxon>
        <taxon>Pseudomonadota</taxon>
        <taxon>Alphaproteobacteria</taxon>
        <taxon>Hyphomicrobiales</taxon>
        <taxon>Nitrobacteraceae</taxon>
        <taxon>Bradyrhizobium</taxon>
    </lineage>
</organism>
<accession>A0A0R3L612</accession>